<evidence type="ECO:0000256" key="1">
    <source>
        <dbReference type="SAM" id="Coils"/>
    </source>
</evidence>
<proteinExistence type="predicted"/>
<keyword evidence="2" id="KW-1185">Reference proteome</keyword>
<keyword evidence="1" id="KW-0175">Coiled coil</keyword>
<dbReference type="WBParaSite" id="ACRNAN_scaffold4165.g24857.t1">
    <property type="protein sequence ID" value="ACRNAN_scaffold4165.g24857.t1"/>
    <property type="gene ID" value="ACRNAN_scaffold4165.g24857"/>
</dbReference>
<evidence type="ECO:0000313" key="2">
    <source>
        <dbReference type="Proteomes" id="UP000887540"/>
    </source>
</evidence>
<evidence type="ECO:0000313" key="3">
    <source>
        <dbReference type="WBParaSite" id="ACRNAN_scaffold4165.g24857.t1"/>
    </source>
</evidence>
<accession>A0A914DWL1</accession>
<feature type="coiled-coil region" evidence="1">
    <location>
        <begin position="53"/>
        <end position="110"/>
    </location>
</feature>
<reference evidence="3" key="1">
    <citation type="submission" date="2022-11" db="UniProtKB">
        <authorList>
            <consortium name="WormBaseParasite"/>
        </authorList>
    </citation>
    <scope>IDENTIFICATION</scope>
</reference>
<sequence>MIKITKDEILKLLKQAELEEKKDIKKALDMYYEEIVDKQPDVNAYKALGYCLLKRAKKEEKEAELLKKKEAELLEKKEAELLEKKEAELLEKKEAELLKIKEDIKEAFSKALGTLEEAKQLLEDMVTYSMGLKNMDEL</sequence>
<dbReference type="AlphaFoldDB" id="A0A914DWL1"/>
<name>A0A914DWL1_9BILA</name>
<protein>
    <submittedName>
        <fullName evidence="3">Uncharacterized protein</fullName>
    </submittedName>
</protein>
<organism evidence="2 3">
    <name type="scientific">Acrobeloides nanus</name>
    <dbReference type="NCBI Taxonomy" id="290746"/>
    <lineage>
        <taxon>Eukaryota</taxon>
        <taxon>Metazoa</taxon>
        <taxon>Ecdysozoa</taxon>
        <taxon>Nematoda</taxon>
        <taxon>Chromadorea</taxon>
        <taxon>Rhabditida</taxon>
        <taxon>Tylenchina</taxon>
        <taxon>Cephalobomorpha</taxon>
        <taxon>Cephaloboidea</taxon>
        <taxon>Cephalobidae</taxon>
        <taxon>Acrobeloides</taxon>
    </lineage>
</organism>
<dbReference type="Proteomes" id="UP000887540">
    <property type="component" value="Unplaced"/>
</dbReference>